<evidence type="ECO:0000313" key="2">
    <source>
        <dbReference type="Proteomes" id="UP000607653"/>
    </source>
</evidence>
<keyword evidence="2" id="KW-1185">Reference proteome</keyword>
<accession>A0A822Z966</accession>
<reference evidence="1 2" key="1">
    <citation type="journal article" date="2020" name="Mol. Biol. Evol.">
        <title>Distinct Expression and Methylation Patterns for Genes with Different Fates following a Single Whole-Genome Duplication in Flowering Plants.</title>
        <authorList>
            <person name="Shi T."/>
            <person name="Rahmani R.S."/>
            <person name="Gugger P.F."/>
            <person name="Wang M."/>
            <person name="Li H."/>
            <person name="Zhang Y."/>
            <person name="Li Z."/>
            <person name="Wang Q."/>
            <person name="Van de Peer Y."/>
            <person name="Marchal K."/>
            <person name="Chen J."/>
        </authorList>
    </citation>
    <scope>NUCLEOTIDE SEQUENCE [LARGE SCALE GENOMIC DNA]</scope>
    <source>
        <tissue evidence="1">Leaf</tissue>
    </source>
</reference>
<comment type="caution">
    <text evidence="1">The sequence shown here is derived from an EMBL/GenBank/DDBJ whole genome shotgun (WGS) entry which is preliminary data.</text>
</comment>
<protein>
    <submittedName>
        <fullName evidence="1">Uncharacterized protein</fullName>
    </submittedName>
</protein>
<dbReference type="AlphaFoldDB" id="A0A822Z966"/>
<sequence>MALLIAKVLLGESLSSQLHSGPPTLVLDMDMAIHTH</sequence>
<organism evidence="1 2">
    <name type="scientific">Nelumbo nucifera</name>
    <name type="common">Sacred lotus</name>
    <dbReference type="NCBI Taxonomy" id="4432"/>
    <lineage>
        <taxon>Eukaryota</taxon>
        <taxon>Viridiplantae</taxon>
        <taxon>Streptophyta</taxon>
        <taxon>Embryophyta</taxon>
        <taxon>Tracheophyta</taxon>
        <taxon>Spermatophyta</taxon>
        <taxon>Magnoliopsida</taxon>
        <taxon>Proteales</taxon>
        <taxon>Nelumbonaceae</taxon>
        <taxon>Nelumbo</taxon>
    </lineage>
</organism>
<evidence type="ECO:0000313" key="1">
    <source>
        <dbReference type="EMBL" id="DAD39919.1"/>
    </source>
</evidence>
<dbReference type="Proteomes" id="UP000607653">
    <property type="component" value="Unassembled WGS sequence"/>
</dbReference>
<gene>
    <name evidence="1" type="ORF">HUJ06_014242</name>
</gene>
<dbReference type="EMBL" id="DUZY01000005">
    <property type="protein sequence ID" value="DAD39919.1"/>
    <property type="molecule type" value="Genomic_DNA"/>
</dbReference>
<proteinExistence type="predicted"/>
<name>A0A822Z966_NELNU</name>